<evidence type="ECO:0000313" key="3">
    <source>
        <dbReference type="EMBL" id="KAE9408563.1"/>
    </source>
</evidence>
<feature type="compositionally biased region" description="Polar residues" evidence="2">
    <location>
        <begin position="46"/>
        <end position="61"/>
    </location>
</feature>
<evidence type="ECO:0000313" key="4">
    <source>
        <dbReference type="Proteomes" id="UP000799118"/>
    </source>
</evidence>
<keyword evidence="4" id="KW-1185">Reference proteome</keyword>
<sequence>MDLIPELDSGAKGPETESKTTKRPRSLSQDESTLPSFRPPMRAFQLATNAISDTNDFSSNALRDRTSRTSHEFPVPFTRPSPTEPKPNTSNSTADPDPSVAKFAFKPRLIKPLPKAPKAFLQSEQASRTKSKPEVLRASDTSPMAKAYAELSKLRAELSAGAERQNAILEELQKMGAEDVILKPMRAVVAGTAKEGDEMTIDANASEVARTRLRLIEQQIEIEQRKKNIAVQELKAVEREGREPFVVPALLEAFIKLSELTTEAKERISAVAI</sequence>
<dbReference type="OrthoDB" id="3070390at2759"/>
<protein>
    <submittedName>
        <fullName evidence="3">Uncharacterized protein</fullName>
    </submittedName>
</protein>
<keyword evidence="1" id="KW-0175">Coiled coil</keyword>
<dbReference type="EMBL" id="ML769390">
    <property type="protein sequence ID" value="KAE9408563.1"/>
    <property type="molecule type" value="Genomic_DNA"/>
</dbReference>
<evidence type="ECO:0000256" key="2">
    <source>
        <dbReference type="SAM" id="MobiDB-lite"/>
    </source>
</evidence>
<dbReference type="Proteomes" id="UP000799118">
    <property type="component" value="Unassembled WGS sequence"/>
</dbReference>
<feature type="region of interest" description="Disordered" evidence="2">
    <location>
        <begin position="119"/>
        <end position="139"/>
    </location>
</feature>
<feature type="coiled-coil region" evidence="1">
    <location>
        <begin position="213"/>
        <end position="240"/>
    </location>
</feature>
<gene>
    <name evidence="3" type="ORF">BT96DRAFT_913738</name>
</gene>
<dbReference type="AlphaFoldDB" id="A0A6A4IFQ9"/>
<feature type="compositionally biased region" description="Basic and acidic residues" evidence="2">
    <location>
        <begin position="62"/>
        <end position="71"/>
    </location>
</feature>
<feature type="region of interest" description="Disordered" evidence="2">
    <location>
        <begin position="1"/>
        <end position="100"/>
    </location>
</feature>
<accession>A0A6A4IFQ9</accession>
<proteinExistence type="predicted"/>
<name>A0A6A4IFQ9_9AGAR</name>
<feature type="compositionally biased region" description="Polar residues" evidence="2">
    <location>
        <begin position="26"/>
        <end position="35"/>
    </location>
</feature>
<reference evidence="3" key="1">
    <citation type="journal article" date="2019" name="Environ. Microbiol.">
        <title>Fungal ecological strategies reflected in gene transcription - a case study of two litter decomposers.</title>
        <authorList>
            <person name="Barbi F."/>
            <person name="Kohler A."/>
            <person name="Barry K."/>
            <person name="Baskaran P."/>
            <person name="Daum C."/>
            <person name="Fauchery L."/>
            <person name="Ihrmark K."/>
            <person name="Kuo A."/>
            <person name="LaButti K."/>
            <person name="Lipzen A."/>
            <person name="Morin E."/>
            <person name="Grigoriev I.V."/>
            <person name="Henrissat B."/>
            <person name="Lindahl B."/>
            <person name="Martin F."/>
        </authorList>
    </citation>
    <scope>NUCLEOTIDE SEQUENCE</scope>
    <source>
        <strain evidence="3">JB14</strain>
    </source>
</reference>
<organism evidence="3 4">
    <name type="scientific">Gymnopus androsaceus JB14</name>
    <dbReference type="NCBI Taxonomy" id="1447944"/>
    <lineage>
        <taxon>Eukaryota</taxon>
        <taxon>Fungi</taxon>
        <taxon>Dikarya</taxon>
        <taxon>Basidiomycota</taxon>
        <taxon>Agaricomycotina</taxon>
        <taxon>Agaricomycetes</taxon>
        <taxon>Agaricomycetidae</taxon>
        <taxon>Agaricales</taxon>
        <taxon>Marasmiineae</taxon>
        <taxon>Omphalotaceae</taxon>
        <taxon>Gymnopus</taxon>
    </lineage>
</organism>
<evidence type="ECO:0000256" key="1">
    <source>
        <dbReference type="SAM" id="Coils"/>
    </source>
</evidence>